<keyword evidence="2" id="KW-1185">Reference proteome</keyword>
<dbReference type="AlphaFoldDB" id="A0A5A7QEK6"/>
<evidence type="ECO:0000313" key="1">
    <source>
        <dbReference type="EMBL" id="GER43438.1"/>
    </source>
</evidence>
<keyword evidence="1" id="KW-0346">Stress response</keyword>
<dbReference type="Proteomes" id="UP000325081">
    <property type="component" value="Unassembled WGS sequence"/>
</dbReference>
<organism evidence="1 2">
    <name type="scientific">Striga asiatica</name>
    <name type="common">Asiatic witchweed</name>
    <name type="synonym">Buchnera asiatica</name>
    <dbReference type="NCBI Taxonomy" id="4170"/>
    <lineage>
        <taxon>Eukaryota</taxon>
        <taxon>Viridiplantae</taxon>
        <taxon>Streptophyta</taxon>
        <taxon>Embryophyta</taxon>
        <taxon>Tracheophyta</taxon>
        <taxon>Spermatophyta</taxon>
        <taxon>Magnoliopsida</taxon>
        <taxon>eudicotyledons</taxon>
        <taxon>Gunneridae</taxon>
        <taxon>Pentapetalae</taxon>
        <taxon>asterids</taxon>
        <taxon>lamiids</taxon>
        <taxon>Lamiales</taxon>
        <taxon>Orobanchaceae</taxon>
        <taxon>Buchnereae</taxon>
        <taxon>Striga</taxon>
    </lineage>
</organism>
<protein>
    <submittedName>
        <fullName evidence="1">DNAJ heat shock N-terminal domain-containing protein</fullName>
    </submittedName>
</protein>
<accession>A0A5A7QEK6</accession>
<reference evidence="2" key="1">
    <citation type="journal article" date="2019" name="Curr. Biol.">
        <title>Genome Sequence of Striga asiatica Provides Insight into the Evolution of Plant Parasitism.</title>
        <authorList>
            <person name="Yoshida S."/>
            <person name="Kim S."/>
            <person name="Wafula E.K."/>
            <person name="Tanskanen J."/>
            <person name="Kim Y.M."/>
            <person name="Honaas L."/>
            <person name="Yang Z."/>
            <person name="Spallek T."/>
            <person name="Conn C.E."/>
            <person name="Ichihashi Y."/>
            <person name="Cheong K."/>
            <person name="Cui S."/>
            <person name="Der J.P."/>
            <person name="Gundlach H."/>
            <person name="Jiao Y."/>
            <person name="Hori C."/>
            <person name="Ishida J.K."/>
            <person name="Kasahara H."/>
            <person name="Kiba T."/>
            <person name="Kim M.S."/>
            <person name="Koo N."/>
            <person name="Laohavisit A."/>
            <person name="Lee Y.H."/>
            <person name="Lumba S."/>
            <person name="McCourt P."/>
            <person name="Mortimer J.C."/>
            <person name="Mutuku J.M."/>
            <person name="Nomura T."/>
            <person name="Sasaki-Sekimoto Y."/>
            <person name="Seto Y."/>
            <person name="Wang Y."/>
            <person name="Wakatake T."/>
            <person name="Sakakibara H."/>
            <person name="Demura T."/>
            <person name="Yamaguchi S."/>
            <person name="Yoneyama K."/>
            <person name="Manabe R.I."/>
            <person name="Nelson D.C."/>
            <person name="Schulman A.H."/>
            <person name="Timko M.P."/>
            <person name="dePamphilis C.W."/>
            <person name="Choi D."/>
            <person name="Shirasu K."/>
        </authorList>
    </citation>
    <scope>NUCLEOTIDE SEQUENCE [LARGE SCALE GENOMIC DNA]</scope>
    <source>
        <strain evidence="2">cv. UVA1</strain>
    </source>
</reference>
<sequence length="103" mass="12081">MFQTSICRTVPRTDPILCWSYKDEMEERLDLRAETLENMLDALLVVPLQKLDENTNLKKAMIDVRVTTIGMVRSILGLVTYQDATESERRGNMLHRKKRKRKN</sequence>
<evidence type="ECO:0000313" key="2">
    <source>
        <dbReference type="Proteomes" id="UP000325081"/>
    </source>
</evidence>
<proteinExistence type="predicted"/>
<comment type="caution">
    <text evidence="1">The sequence shown here is derived from an EMBL/GenBank/DDBJ whole genome shotgun (WGS) entry which is preliminary data.</text>
</comment>
<dbReference type="EMBL" id="BKCP01006626">
    <property type="protein sequence ID" value="GER43438.1"/>
    <property type="molecule type" value="Genomic_DNA"/>
</dbReference>
<gene>
    <name evidence="1" type="ORF">STAS_20283</name>
</gene>
<name>A0A5A7QEK6_STRAF</name>